<dbReference type="EMBL" id="JAMWBK010000004">
    <property type="protein sequence ID" value="KAJ8905837.1"/>
    <property type="molecule type" value="Genomic_DNA"/>
</dbReference>
<organism evidence="1 2">
    <name type="scientific">Rhodosorus marinus</name>
    <dbReference type="NCBI Taxonomy" id="101924"/>
    <lineage>
        <taxon>Eukaryota</taxon>
        <taxon>Rhodophyta</taxon>
        <taxon>Stylonematophyceae</taxon>
        <taxon>Stylonematales</taxon>
        <taxon>Stylonemataceae</taxon>
        <taxon>Rhodosorus</taxon>
    </lineage>
</organism>
<gene>
    <name evidence="1" type="ORF">NDN08_002342</name>
</gene>
<protein>
    <submittedName>
        <fullName evidence="1">Uncharacterized protein</fullName>
    </submittedName>
</protein>
<comment type="caution">
    <text evidence="1">The sequence shown here is derived from an EMBL/GenBank/DDBJ whole genome shotgun (WGS) entry which is preliminary data.</text>
</comment>
<accession>A0AAV8UX01</accession>
<name>A0AAV8UX01_9RHOD</name>
<sequence length="186" mass="20714">MAASNSIRAMNALEHGSAKNLVGNISALARRCGHKRTRTLMRRQAWQIVRGNETLKLEKVGINQIRSIDHSRWPELSSRVRNGDELHADRNVEDSNGILVEGLAEHKNSISPETSRFLQGVSDADLVEALLLVRMSREAENDHFETIGCTAQAAKRDRPKVATPTPANELEVKHHRFKALGSGHLF</sequence>
<evidence type="ECO:0000313" key="2">
    <source>
        <dbReference type="Proteomes" id="UP001157974"/>
    </source>
</evidence>
<dbReference type="AlphaFoldDB" id="A0AAV8UX01"/>
<proteinExistence type="predicted"/>
<keyword evidence="2" id="KW-1185">Reference proteome</keyword>
<reference evidence="1 2" key="1">
    <citation type="journal article" date="2023" name="Nat. Commun.">
        <title>Origin of minicircular mitochondrial genomes in red algae.</title>
        <authorList>
            <person name="Lee Y."/>
            <person name="Cho C.H."/>
            <person name="Lee Y.M."/>
            <person name="Park S.I."/>
            <person name="Yang J.H."/>
            <person name="West J.A."/>
            <person name="Bhattacharya D."/>
            <person name="Yoon H.S."/>
        </authorList>
    </citation>
    <scope>NUCLEOTIDE SEQUENCE [LARGE SCALE GENOMIC DNA]</scope>
    <source>
        <strain evidence="1 2">CCMP1338</strain>
        <tissue evidence="1">Whole cell</tissue>
    </source>
</reference>
<evidence type="ECO:0000313" key="1">
    <source>
        <dbReference type="EMBL" id="KAJ8905837.1"/>
    </source>
</evidence>
<dbReference type="Proteomes" id="UP001157974">
    <property type="component" value="Unassembled WGS sequence"/>
</dbReference>